<feature type="transmembrane region" description="Helical" evidence="1">
    <location>
        <begin position="179"/>
        <end position="196"/>
    </location>
</feature>
<keyword evidence="3" id="KW-1185">Reference proteome</keyword>
<proteinExistence type="predicted"/>
<reference evidence="2 3" key="1">
    <citation type="submission" date="2024-08" db="EMBL/GenBank/DDBJ databases">
        <authorList>
            <person name="Cucini C."/>
            <person name="Frati F."/>
        </authorList>
    </citation>
    <scope>NUCLEOTIDE SEQUENCE [LARGE SCALE GENOMIC DNA]</scope>
</reference>
<keyword evidence="1" id="KW-0812">Transmembrane</keyword>
<comment type="caution">
    <text evidence="2">The sequence shown here is derived from an EMBL/GenBank/DDBJ whole genome shotgun (WGS) entry which is preliminary data.</text>
</comment>
<evidence type="ECO:0000256" key="1">
    <source>
        <dbReference type="SAM" id="Phobius"/>
    </source>
</evidence>
<organism evidence="2 3">
    <name type="scientific">Orchesella dallaii</name>
    <dbReference type="NCBI Taxonomy" id="48710"/>
    <lineage>
        <taxon>Eukaryota</taxon>
        <taxon>Metazoa</taxon>
        <taxon>Ecdysozoa</taxon>
        <taxon>Arthropoda</taxon>
        <taxon>Hexapoda</taxon>
        <taxon>Collembola</taxon>
        <taxon>Entomobryomorpha</taxon>
        <taxon>Entomobryoidea</taxon>
        <taxon>Orchesellidae</taxon>
        <taxon>Orchesellinae</taxon>
        <taxon>Orchesella</taxon>
    </lineage>
</organism>
<evidence type="ECO:0000313" key="2">
    <source>
        <dbReference type="EMBL" id="CAL8085747.1"/>
    </source>
</evidence>
<gene>
    <name evidence="2" type="ORF">ODALV1_LOCUS6218</name>
</gene>
<evidence type="ECO:0000313" key="3">
    <source>
        <dbReference type="Proteomes" id="UP001642540"/>
    </source>
</evidence>
<protein>
    <submittedName>
        <fullName evidence="2">Uncharacterized protein</fullName>
    </submittedName>
</protein>
<keyword evidence="1" id="KW-0472">Membrane</keyword>
<dbReference type="Proteomes" id="UP001642540">
    <property type="component" value="Unassembled WGS sequence"/>
</dbReference>
<accession>A0ABP1Q326</accession>
<keyword evidence="1" id="KW-1133">Transmembrane helix</keyword>
<name>A0ABP1Q326_9HEXA</name>
<dbReference type="EMBL" id="CAXLJM020000019">
    <property type="protein sequence ID" value="CAL8085747.1"/>
    <property type="molecule type" value="Genomic_DNA"/>
</dbReference>
<sequence length="242" mass="27574">MEFKPFGSEKEIEQYLLDITFNITAFQQFKGALVFETGLDLGSSSRSGTISYKIRLVALNAVSKTNTLFPPLQEPGPSHGIARLYPRSGFSYLQLCIDRVLAKRLTGTTFSHNEFLCDAKSFFLDPKLRDCCANCAQLHVPCFKPISYLSWDYKRELPDRDNPFSDPTILELPGIGQEFVYMIIMALVYLTMLMMLEYRIFQRIFAAICKSKLAVFKDNVRDEDVMAEVNRVTDMVKSGELP</sequence>